<proteinExistence type="predicted"/>
<feature type="transmembrane region" description="Helical" evidence="13">
    <location>
        <begin position="609"/>
        <end position="633"/>
    </location>
</feature>
<evidence type="ECO:0000256" key="11">
    <source>
        <dbReference type="ARBA" id="ARBA00036634"/>
    </source>
</evidence>
<keyword evidence="10" id="KW-0407">Ion channel</keyword>
<keyword evidence="5 13" id="KW-0812">Transmembrane</keyword>
<comment type="catalytic activity">
    <reaction evidence="11">
        <text>Ca(2+)(in) = Ca(2+)(out)</text>
        <dbReference type="Rhea" id="RHEA:29671"/>
        <dbReference type="ChEBI" id="CHEBI:29108"/>
    </reaction>
</comment>
<feature type="coiled-coil region" evidence="12">
    <location>
        <begin position="684"/>
        <end position="718"/>
    </location>
</feature>
<feature type="transmembrane region" description="Helical" evidence="13">
    <location>
        <begin position="639"/>
        <end position="658"/>
    </location>
</feature>
<keyword evidence="2" id="KW-0813">Transport</keyword>
<dbReference type="InterPro" id="IPR006769">
    <property type="entry name" value="MCU_C"/>
</dbReference>
<keyword evidence="9 13" id="KW-0472">Membrane</keyword>
<sequence length="722" mass="83143">MKPVVQAEAVTSEIDTHVDATRVTTYSLLAHINENSGSGIQDLSDIFIPLVKSALAKMNKDFVTKGESLVEIKDFVDKEYRLDIPIPFLNKLLKKVSDEINSDGKEHIKIYNDGAFVIKNFVFSDIEETVSRQETEVEVLNQAFSNFLLVRGEESDKCISIFDFLDSNRASLSCYFAYNGEKNPEITSSVHADFIESIKNEHALFSTLKKIYLGSIISGYLEISVGKIKSDVEFVLDTNFIISLLDLTSPESHHTCHKIIQICKRLGYRITVLDDTINETTNLLKIVASKIEDAILVRKIDKETIESACDRRKLTKTDLQRFAANLIQEISDLGIIIIAHTKPYRNEAKFSPIYETFKKIRNNPQAALHDATAVTYVRKKRERFVTDFYEAKCWFVTHTQRSLEYTSHKGNVPEIIKAEDLINILWLTSPNVSNTEMLEVGLTRLISSAYSNNLPSNRLLRHLDEKISRYAKGKVDPRDIVLLANSVADQTVKNLDLLEKATGDDFITEIQLEARREEAKQRRRDELTQALISDKSHEAEKRIEQIKSDLFQRNQNDLEEATTRLTSEHTRELLNQKLSTDQERIKDLNREKQLLITFRDRYEKESHEFATKIVGATTILLPLIFIGLIYKFGWDIMEPITYIFGLVLIPISYLIFAIKNKDFSYNALHEYITERRRKKLYFLYRFDENRVSALEKLLNRAEAEVKETKRLLDIEDEAITLL</sequence>
<keyword evidence="16" id="KW-1185">Reference proteome</keyword>
<keyword evidence="6" id="KW-0106">Calcium</keyword>
<dbReference type="InterPro" id="IPR039055">
    <property type="entry name" value="MCU_fam"/>
</dbReference>
<evidence type="ECO:0000313" key="16">
    <source>
        <dbReference type="Proteomes" id="UP001500454"/>
    </source>
</evidence>
<evidence type="ECO:0000256" key="1">
    <source>
        <dbReference type="ARBA" id="ARBA00004141"/>
    </source>
</evidence>
<reference evidence="16" key="1">
    <citation type="journal article" date="2019" name="Int. J. Syst. Evol. Microbiol.">
        <title>The Global Catalogue of Microorganisms (GCM) 10K type strain sequencing project: providing services to taxonomists for standard genome sequencing and annotation.</title>
        <authorList>
            <consortium name="The Broad Institute Genomics Platform"/>
            <consortium name="The Broad Institute Genome Sequencing Center for Infectious Disease"/>
            <person name="Wu L."/>
            <person name="Ma J."/>
        </authorList>
    </citation>
    <scope>NUCLEOTIDE SEQUENCE [LARGE SCALE GENOMIC DNA]</scope>
    <source>
        <strain evidence="16">JCM 17924</strain>
    </source>
</reference>
<dbReference type="PANTHER" id="PTHR13462:SF10">
    <property type="entry name" value="CALCIUM UNIPORTER PROTEIN, MITOCHONDRIAL"/>
    <property type="match status" value="1"/>
</dbReference>
<keyword evidence="7 13" id="KW-1133">Transmembrane helix</keyword>
<evidence type="ECO:0000256" key="7">
    <source>
        <dbReference type="ARBA" id="ARBA00022989"/>
    </source>
</evidence>
<evidence type="ECO:0000256" key="6">
    <source>
        <dbReference type="ARBA" id="ARBA00022837"/>
    </source>
</evidence>
<feature type="domain" description="Calcium uniporter protein C-terminal" evidence="14">
    <location>
        <begin position="557"/>
        <end position="692"/>
    </location>
</feature>
<evidence type="ECO:0000256" key="13">
    <source>
        <dbReference type="SAM" id="Phobius"/>
    </source>
</evidence>
<name>A0ABP8JH90_9BACT</name>
<dbReference type="EMBL" id="BAABHA010000015">
    <property type="protein sequence ID" value="GAA4390823.1"/>
    <property type="molecule type" value="Genomic_DNA"/>
</dbReference>
<evidence type="ECO:0000256" key="4">
    <source>
        <dbReference type="ARBA" id="ARBA00022673"/>
    </source>
</evidence>
<evidence type="ECO:0000256" key="8">
    <source>
        <dbReference type="ARBA" id="ARBA00023065"/>
    </source>
</evidence>
<keyword evidence="3" id="KW-0109">Calcium transport</keyword>
<organism evidence="15 16">
    <name type="scientific">Hymenobacter koreensis</name>
    <dbReference type="NCBI Taxonomy" id="1084523"/>
    <lineage>
        <taxon>Bacteria</taxon>
        <taxon>Pseudomonadati</taxon>
        <taxon>Bacteroidota</taxon>
        <taxon>Cytophagia</taxon>
        <taxon>Cytophagales</taxon>
        <taxon>Hymenobacteraceae</taxon>
        <taxon>Hymenobacter</taxon>
    </lineage>
</organism>
<protein>
    <recommendedName>
        <fullName evidence="14">Calcium uniporter protein C-terminal domain-containing protein</fullName>
    </recommendedName>
</protein>
<evidence type="ECO:0000256" key="12">
    <source>
        <dbReference type="SAM" id="Coils"/>
    </source>
</evidence>
<keyword evidence="12" id="KW-0175">Coiled coil</keyword>
<accession>A0ABP8JH90</accession>
<evidence type="ECO:0000256" key="5">
    <source>
        <dbReference type="ARBA" id="ARBA00022692"/>
    </source>
</evidence>
<dbReference type="RefSeq" id="WP_345227012.1">
    <property type="nucleotide sequence ID" value="NZ_BAABHA010000015.1"/>
</dbReference>
<evidence type="ECO:0000256" key="3">
    <source>
        <dbReference type="ARBA" id="ARBA00022568"/>
    </source>
</evidence>
<comment type="subcellular location">
    <subcellularLocation>
        <location evidence="1">Membrane</location>
        <topology evidence="1">Multi-pass membrane protein</topology>
    </subcellularLocation>
</comment>
<evidence type="ECO:0000259" key="14">
    <source>
        <dbReference type="Pfam" id="PF04678"/>
    </source>
</evidence>
<comment type="caution">
    <text evidence="15">The sequence shown here is derived from an EMBL/GenBank/DDBJ whole genome shotgun (WGS) entry which is preliminary data.</text>
</comment>
<dbReference type="PANTHER" id="PTHR13462">
    <property type="entry name" value="CALCIUM UNIPORTER PROTEIN, MITOCHONDRIAL"/>
    <property type="match status" value="1"/>
</dbReference>
<dbReference type="Proteomes" id="UP001500454">
    <property type="component" value="Unassembled WGS sequence"/>
</dbReference>
<evidence type="ECO:0000256" key="2">
    <source>
        <dbReference type="ARBA" id="ARBA00022448"/>
    </source>
</evidence>
<evidence type="ECO:0000256" key="10">
    <source>
        <dbReference type="ARBA" id="ARBA00023303"/>
    </source>
</evidence>
<gene>
    <name evidence="15" type="ORF">GCM10023186_39430</name>
</gene>
<evidence type="ECO:0000313" key="15">
    <source>
        <dbReference type="EMBL" id="GAA4390823.1"/>
    </source>
</evidence>
<evidence type="ECO:0000256" key="9">
    <source>
        <dbReference type="ARBA" id="ARBA00023136"/>
    </source>
</evidence>
<dbReference type="Pfam" id="PF04678">
    <property type="entry name" value="MCU"/>
    <property type="match status" value="1"/>
</dbReference>
<feature type="coiled-coil region" evidence="12">
    <location>
        <begin position="571"/>
        <end position="605"/>
    </location>
</feature>
<keyword evidence="8" id="KW-0406">Ion transport</keyword>
<keyword evidence="4" id="KW-0107">Calcium channel</keyword>